<dbReference type="PIR" id="F97307">
    <property type="entry name" value="F97307"/>
</dbReference>
<dbReference type="OrthoDB" id="1682820at2"/>
<keyword evidence="1" id="KW-0167">Capsid protein</keyword>
<reference evidence="1 2" key="1">
    <citation type="journal article" date="2001" name="J. Bacteriol.">
        <title>Genome sequence and comparative analysis of the solvent-producing bacterium Clostridium acetobutylicum.</title>
        <authorList>
            <person name="Nolling J."/>
            <person name="Breton G."/>
            <person name="Omelchenko M.V."/>
            <person name="Makarova K.S."/>
            <person name="Zeng Q."/>
            <person name="Gibson R."/>
            <person name="Lee H.M."/>
            <person name="Dubois J."/>
            <person name="Qiu D."/>
            <person name="Hitti J."/>
            <person name="Wolf Y.I."/>
            <person name="Tatusov R.L."/>
            <person name="Sabathe F."/>
            <person name="Doucette-Stamm L."/>
            <person name="Soucaille P."/>
            <person name="Daly M.J."/>
            <person name="Bennett G.N."/>
            <person name="Koonin E.V."/>
            <person name="Smith D.R."/>
        </authorList>
    </citation>
    <scope>NUCLEOTIDE SEQUENCE [LARGE SCALE GENOMIC DNA]</scope>
    <source>
        <strain evidence="2">ATCC 824 / DSM 792 / JCM 1419 / LMG 5710 / VKM B-1787</strain>
    </source>
</reference>
<dbReference type="Pfam" id="PF07875">
    <property type="entry name" value="Coat_F"/>
    <property type="match status" value="1"/>
</dbReference>
<dbReference type="Proteomes" id="UP000000814">
    <property type="component" value="Chromosome"/>
</dbReference>
<proteinExistence type="predicted"/>
<gene>
    <name evidence="1" type="ordered locus">CA_C3317</name>
</gene>
<keyword evidence="1" id="KW-0946">Virion</keyword>
<dbReference type="PANTHER" id="PTHR39183">
    <property type="entry name" value="SPORE COAT PROTEIN F-LIKE PROTEIN YHCQ"/>
    <property type="match status" value="1"/>
</dbReference>
<dbReference type="STRING" id="272562.CA_C3317"/>
<accession>Q97E03</accession>
<name>Q97E03_CLOAB</name>
<dbReference type="HOGENOM" id="CLU_163858_1_0_9"/>
<dbReference type="AlphaFoldDB" id="Q97E03"/>
<dbReference type="InterPro" id="IPR012851">
    <property type="entry name" value="Spore_coat_CotF-like"/>
</dbReference>
<dbReference type="GeneID" id="44999811"/>
<dbReference type="KEGG" id="cac:CA_C3317"/>
<organism evidence="1 2">
    <name type="scientific">Clostridium acetobutylicum (strain ATCC 824 / DSM 792 / JCM 1419 / IAM 19013 / LMG 5710 / NBRC 13948 / NRRL B-527 / VKM B-1787 / 2291 / W)</name>
    <dbReference type="NCBI Taxonomy" id="272562"/>
    <lineage>
        <taxon>Bacteria</taxon>
        <taxon>Bacillati</taxon>
        <taxon>Bacillota</taxon>
        <taxon>Clostridia</taxon>
        <taxon>Eubacteriales</taxon>
        <taxon>Clostridiaceae</taxon>
        <taxon>Clostridium</taxon>
    </lineage>
</organism>
<dbReference type="eggNOG" id="COG5577">
    <property type="taxonomic scope" value="Bacteria"/>
</dbReference>
<evidence type="ECO:0000313" key="1">
    <source>
        <dbReference type="EMBL" id="AAK81249.1"/>
    </source>
</evidence>
<evidence type="ECO:0000313" key="2">
    <source>
        <dbReference type="Proteomes" id="UP000000814"/>
    </source>
</evidence>
<dbReference type="RefSeq" id="WP_010966589.1">
    <property type="nucleotide sequence ID" value="NC_003030.1"/>
</dbReference>
<keyword evidence="2" id="KW-1185">Reference proteome</keyword>
<dbReference type="EMBL" id="AE001437">
    <property type="protein sequence ID" value="AAK81249.1"/>
    <property type="molecule type" value="Genomic_DNA"/>
</dbReference>
<dbReference type="SMR" id="Q97E03"/>
<dbReference type="PANTHER" id="PTHR39183:SF1">
    <property type="entry name" value="SPORE COAT PROTEIN F-LIKE PROTEIN YHCQ"/>
    <property type="match status" value="1"/>
</dbReference>
<dbReference type="PATRIC" id="fig|272562.8.peg.3496"/>
<protein>
    <submittedName>
        <fullName evidence="1">Spore coat protein F (CotF) family protein</fullName>
    </submittedName>
</protein>
<sequence>MSTILGSIVKGNTDIDDQVIAGVMMDGAKSSAGAYLNATLISTTPELRAVYSSSLNQLIGSNAAINELSVNKGWTKPYDPSAQQLSEVVAKSNEILD</sequence>